<dbReference type="Proteomes" id="UP000076727">
    <property type="component" value="Unassembled WGS sequence"/>
</dbReference>
<dbReference type="AlphaFoldDB" id="A0A165P6S5"/>
<keyword evidence="2" id="KW-1185">Reference proteome</keyword>
<evidence type="ECO:0000313" key="2">
    <source>
        <dbReference type="Proteomes" id="UP000076727"/>
    </source>
</evidence>
<sequence>MPTSTKARGLSTTKRGIGRGTVLARRGAGENWHAGRSKSTCVKPRYTALALVQCIMMSLVCHQRGPALQPPTAPLTSELRRGIVLDLRRLAVLPGWNILPPTSHQSHRSPHRLATRRVSRKLPCADLPRTSSPPCSNFCAPWTLSTLPLTSRSRESRMRGVCAPSPDG</sequence>
<proteinExistence type="predicted"/>
<gene>
    <name evidence="1" type="ORF">DAEQUDRAFT_374134</name>
</gene>
<evidence type="ECO:0000313" key="1">
    <source>
        <dbReference type="EMBL" id="KZT67838.1"/>
    </source>
</evidence>
<accession>A0A165P6S5</accession>
<protein>
    <submittedName>
        <fullName evidence="1">Uncharacterized protein</fullName>
    </submittedName>
</protein>
<dbReference type="EMBL" id="KV429072">
    <property type="protein sequence ID" value="KZT67838.1"/>
    <property type="molecule type" value="Genomic_DNA"/>
</dbReference>
<organism evidence="1 2">
    <name type="scientific">Daedalea quercina L-15889</name>
    <dbReference type="NCBI Taxonomy" id="1314783"/>
    <lineage>
        <taxon>Eukaryota</taxon>
        <taxon>Fungi</taxon>
        <taxon>Dikarya</taxon>
        <taxon>Basidiomycota</taxon>
        <taxon>Agaricomycotina</taxon>
        <taxon>Agaricomycetes</taxon>
        <taxon>Polyporales</taxon>
        <taxon>Fomitopsis</taxon>
    </lineage>
</organism>
<reference evidence="1 2" key="1">
    <citation type="journal article" date="2016" name="Mol. Biol. Evol.">
        <title>Comparative Genomics of Early-Diverging Mushroom-Forming Fungi Provides Insights into the Origins of Lignocellulose Decay Capabilities.</title>
        <authorList>
            <person name="Nagy L.G."/>
            <person name="Riley R."/>
            <person name="Tritt A."/>
            <person name="Adam C."/>
            <person name="Daum C."/>
            <person name="Floudas D."/>
            <person name="Sun H."/>
            <person name="Yadav J.S."/>
            <person name="Pangilinan J."/>
            <person name="Larsson K.H."/>
            <person name="Matsuura K."/>
            <person name="Barry K."/>
            <person name="Labutti K."/>
            <person name="Kuo R."/>
            <person name="Ohm R.A."/>
            <person name="Bhattacharya S.S."/>
            <person name="Shirouzu T."/>
            <person name="Yoshinaga Y."/>
            <person name="Martin F.M."/>
            <person name="Grigoriev I.V."/>
            <person name="Hibbett D.S."/>
        </authorList>
    </citation>
    <scope>NUCLEOTIDE SEQUENCE [LARGE SCALE GENOMIC DNA]</scope>
    <source>
        <strain evidence="1 2">L-15889</strain>
    </source>
</reference>
<name>A0A165P6S5_9APHY</name>